<dbReference type="Proteomes" id="UP000676336">
    <property type="component" value="Unassembled WGS sequence"/>
</dbReference>
<accession>A0A8S3E7U4</accession>
<gene>
    <name evidence="2" type="ORF">SMN809_LOCUS58459</name>
</gene>
<comment type="caution">
    <text evidence="2">The sequence shown here is derived from an EMBL/GenBank/DDBJ whole genome shotgun (WGS) entry which is preliminary data.</text>
</comment>
<dbReference type="EMBL" id="CAJOBI010219345">
    <property type="protein sequence ID" value="CAF5037360.1"/>
    <property type="molecule type" value="Genomic_DNA"/>
</dbReference>
<sequence>MANQHRLPQPPPPPPLVISTRDSIQDDPDVNVVDMDDGIEHEDNNSNRQST</sequence>
<reference evidence="2" key="1">
    <citation type="submission" date="2021-02" db="EMBL/GenBank/DDBJ databases">
        <authorList>
            <person name="Nowell W R."/>
        </authorList>
    </citation>
    <scope>NUCLEOTIDE SEQUENCE</scope>
</reference>
<evidence type="ECO:0000313" key="2">
    <source>
        <dbReference type="EMBL" id="CAF5037360.1"/>
    </source>
</evidence>
<organism evidence="2 3">
    <name type="scientific">Rotaria magnacalcarata</name>
    <dbReference type="NCBI Taxonomy" id="392030"/>
    <lineage>
        <taxon>Eukaryota</taxon>
        <taxon>Metazoa</taxon>
        <taxon>Spiralia</taxon>
        <taxon>Gnathifera</taxon>
        <taxon>Rotifera</taxon>
        <taxon>Eurotatoria</taxon>
        <taxon>Bdelloidea</taxon>
        <taxon>Philodinida</taxon>
        <taxon>Philodinidae</taxon>
        <taxon>Rotaria</taxon>
    </lineage>
</organism>
<feature type="compositionally biased region" description="Acidic residues" evidence="1">
    <location>
        <begin position="25"/>
        <end position="40"/>
    </location>
</feature>
<proteinExistence type="predicted"/>
<protein>
    <submittedName>
        <fullName evidence="2">Uncharacterized protein</fullName>
    </submittedName>
</protein>
<name>A0A8S3E7U4_9BILA</name>
<dbReference type="AlphaFoldDB" id="A0A8S3E7U4"/>
<evidence type="ECO:0000313" key="3">
    <source>
        <dbReference type="Proteomes" id="UP000676336"/>
    </source>
</evidence>
<evidence type="ECO:0000256" key="1">
    <source>
        <dbReference type="SAM" id="MobiDB-lite"/>
    </source>
</evidence>
<feature type="region of interest" description="Disordered" evidence="1">
    <location>
        <begin position="1"/>
        <end position="51"/>
    </location>
</feature>
<feature type="non-terminal residue" evidence="2">
    <location>
        <position position="1"/>
    </location>
</feature>